<dbReference type="InterPro" id="IPR004360">
    <property type="entry name" value="Glyas_Fos-R_dOase_dom"/>
</dbReference>
<dbReference type="Pfam" id="PF00903">
    <property type="entry name" value="Glyoxalase"/>
    <property type="match status" value="1"/>
</dbReference>
<dbReference type="EMBL" id="UGPG01000001">
    <property type="protein sequence ID" value="STY43325.1"/>
    <property type="molecule type" value="Genomic_DNA"/>
</dbReference>
<sequence>MMAHVKVTTFLSLNGKAQEAISFYQKNLDAKVRFQITNIEIQAKMDPEYTFPESEKDFVSHSVLEIGSSELSIIDDTMDEGTDVVTGNNLSLCLYSSSLAQVTDFYERVTMDKRTKVIIPLGKNFFAEAYAIVKDPFGVIIQFAVQAEGEQR</sequence>
<accession>A0A378MHQ8</accession>
<gene>
    <name evidence="2" type="ORF">NCTC10815_00615</name>
</gene>
<dbReference type="PANTHER" id="PTHR33990">
    <property type="entry name" value="PROTEIN YJDN-RELATED"/>
    <property type="match status" value="1"/>
</dbReference>
<protein>
    <recommendedName>
        <fullName evidence="1">Glyoxalase/fosfomycin resistance/dioxygenase domain-containing protein</fullName>
    </recommendedName>
</protein>
<dbReference type="PANTHER" id="PTHR33990:SF4">
    <property type="entry name" value="PHNB-LIKE DOMAIN-CONTAINING PROTEIN"/>
    <property type="match status" value="1"/>
</dbReference>
<name>A0A378MHQ8_LISGR</name>
<evidence type="ECO:0000313" key="3">
    <source>
        <dbReference type="Proteomes" id="UP000254879"/>
    </source>
</evidence>
<evidence type="ECO:0000313" key="2">
    <source>
        <dbReference type="EMBL" id="STY43325.1"/>
    </source>
</evidence>
<dbReference type="AlphaFoldDB" id="A0A378MHQ8"/>
<dbReference type="SUPFAM" id="SSF54593">
    <property type="entry name" value="Glyoxalase/Bleomycin resistance protein/Dihydroxybiphenyl dioxygenase"/>
    <property type="match status" value="1"/>
</dbReference>
<dbReference type="Gene3D" id="3.10.180.10">
    <property type="entry name" value="2,3-Dihydroxybiphenyl 1,2-Dioxygenase, domain 1"/>
    <property type="match status" value="1"/>
</dbReference>
<feature type="domain" description="Glyoxalase/fosfomycin resistance/dioxygenase" evidence="1">
    <location>
        <begin position="15"/>
        <end position="143"/>
    </location>
</feature>
<dbReference type="Proteomes" id="UP000254879">
    <property type="component" value="Unassembled WGS sequence"/>
</dbReference>
<organism evidence="2 3">
    <name type="scientific">Listeria grayi</name>
    <name type="common">Listeria murrayi</name>
    <dbReference type="NCBI Taxonomy" id="1641"/>
    <lineage>
        <taxon>Bacteria</taxon>
        <taxon>Bacillati</taxon>
        <taxon>Bacillota</taxon>
        <taxon>Bacilli</taxon>
        <taxon>Bacillales</taxon>
        <taxon>Listeriaceae</taxon>
        <taxon>Listeria</taxon>
    </lineage>
</organism>
<evidence type="ECO:0000259" key="1">
    <source>
        <dbReference type="Pfam" id="PF00903"/>
    </source>
</evidence>
<dbReference type="InterPro" id="IPR029068">
    <property type="entry name" value="Glyas_Bleomycin-R_OHBP_Dase"/>
</dbReference>
<proteinExistence type="predicted"/>
<reference evidence="2 3" key="1">
    <citation type="submission" date="2018-06" db="EMBL/GenBank/DDBJ databases">
        <authorList>
            <consortium name="Pathogen Informatics"/>
            <person name="Doyle S."/>
        </authorList>
    </citation>
    <scope>NUCLEOTIDE SEQUENCE [LARGE SCALE GENOMIC DNA]</scope>
    <source>
        <strain evidence="3">NCTC 10815</strain>
    </source>
</reference>